<keyword evidence="5" id="KW-1185">Reference proteome</keyword>
<name>A0AA41X3D6_9BACI</name>
<protein>
    <submittedName>
        <fullName evidence="4">Class D sortase</fullName>
    </submittedName>
</protein>
<accession>A0AA41X3D6</accession>
<evidence type="ECO:0000313" key="4">
    <source>
        <dbReference type="EMBL" id="MCP8967987.1"/>
    </source>
</evidence>
<dbReference type="Proteomes" id="UP001156102">
    <property type="component" value="Unassembled WGS sequence"/>
</dbReference>
<keyword evidence="3" id="KW-1133">Transmembrane helix</keyword>
<dbReference type="AlphaFoldDB" id="A0AA41X3D6"/>
<dbReference type="Gene3D" id="2.40.260.10">
    <property type="entry name" value="Sortase"/>
    <property type="match status" value="1"/>
</dbReference>
<reference evidence="4" key="1">
    <citation type="submission" date="2022-07" db="EMBL/GenBank/DDBJ databases">
        <authorList>
            <person name="Li W.-J."/>
            <person name="Deng Q.-Q."/>
        </authorList>
    </citation>
    <scope>NUCLEOTIDE SEQUENCE</scope>
    <source>
        <strain evidence="4">SYSU M60031</strain>
    </source>
</reference>
<evidence type="ECO:0000256" key="1">
    <source>
        <dbReference type="ARBA" id="ARBA00022801"/>
    </source>
</evidence>
<dbReference type="RefSeq" id="WP_254757890.1">
    <property type="nucleotide sequence ID" value="NZ_JANCLT010000002.1"/>
</dbReference>
<evidence type="ECO:0000256" key="3">
    <source>
        <dbReference type="SAM" id="Phobius"/>
    </source>
</evidence>
<dbReference type="GO" id="GO:0016787">
    <property type="term" value="F:hydrolase activity"/>
    <property type="evidence" value="ECO:0007669"/>
    <property type="project" value="UniProtKB-KW"/>
</dbReference>
<dbReference type="SUPFAM" id="SSF63817">
    <property type="entry name" value="Sortase"/>
    <property type="match status" value="1"/>
</dbReference>
<feature type="active site" description="Acyl-thioester intermediate" evidence="2">
    <location>
        <position position="173"/>
    </location>
</feature>
<organism evidence="4 5">
    <name type="scientific">Ectobacillus ponti</name>
    <dbReference type="NCBI Taxonomy" id="2961894"/>
    <lineage>
        <taxon>Bacteria</taxon>
        <taxon>Bacillati</taxon>
        <taxon>Bacillota</taxon>
        <taxon>Bacilli</taxon>
        <taxon>Bacillales</taxon>
        <taxon>Bacillaceae</taxon>
        <taxon>Ectobacillus</taxon>
    </lineage>
</organism>
<keyword evidence="3" id="KW-0472">Membrane</keyword>
<dbReference type="InterPro" id="IPR005754">
    <property type="entry name" value="Sortase"/>
</dbReference>
<proteinExistence type="predicted"/>
<dbReference type="InterPro" id="IPR023365">
    <property type="entry name" value="Sortase_dom-sf"/>
</dbReference>
<dbReference type="NCBIfam" id="TIGR01076">
    <property type="entry name" value="sortase_fam"/>
    <property type="match status" value="1"/>
</dbReference>
<keyword evidence="3" id="KW-0812">Transmembrane</keyword>
<evidence type="ECO:0000313" key="5">
    <source>
        <dbReference type="Proteomes" id="UP001156102"/>
    </source>
</evidence>
<gene>
    <name evidence="4" type="ORF">NK662_05470</name>
</gene>
<evidence type="ECO:0000256" key="2">
    <source>
        <dbReference type="PIRSR" id="PIRSR605754-1"/>
    </source>
</evidence>
<dbReference type="CDD" id="cd06166">
    <property type="entry name" value="Sortase_D_2"/>
    <property type="match status" value="1"/>
</dbReference>
<keyword evidence="1" id="KW-0378">Hydrolase</keyword>
<sequence>MMRMIGTGMILLGIVIFSIVGYQWYQERSVQQRMLHEIEQLEVGEKSSAQTGNQAAPKEGSAIGELSIPKIDLRVAMAEGAGQEDLRYAVGHLPQSGRLGKMNENFVVLGHRSYTSGKFFNRLNEVEKGDEILLRNAEGAWKYVVTEKRIISPDQVEVTKPVSGRSMVTLITCHPMYSSKQRLVVFAEKEDKKSE</sequence>
<feature type="transmembrane region" description="Helical" evidence="3">
    <location>
        <begin position="6"/>
        <end position="25"/>
    </location>
</feature>
<dbReference type="Pfam" id="PF04203">
    <property type="entry name" value="Sortase"/>
    <property type="match status" value="1"/>
</dbReference>
<dbReference type="EMBL" id="JANCLT010000002">
    <property type="protein sequence ID" value="MCP8967987.1"/>
    <property type="molecule type" value="Genomic_DNA"/>
</dbReference>
<dbReference type="InterPro" id="IPR042000">
    <property type="entry name" value="Sortase_D_2"/>
</dbReference>
<comment type="caution">
    <text evidence="4">The sequence shown here is derived from an EMBL/GenBank/DDBJ whole genome shotgun (WGS) entry which is preliminary data.</text>
</comment>
<feature type="active site" description="Proton donor/acceptor" evidence="2">
    <location>
        <position position="111"/>
    </location>
</feature>